<proteinExistence type="predicted"/>
<evidence type="ECO:0000313" key="1">
    <source>
        <dbReference type="EMBL" id="WVZ20442.1"/>
    </source>
</evidence>
<evidence type="ECO:0000313" key="2">
    <source>
        <dbReference type="Proteomes" id="UP001374535"/>
    </source>
</evidence>
<dbReference type="AlphaFoldDB" id="A0AAQ3P4C4"/>
<organism evidence="1 2">
    <name type="scientific">Vigna mungo</name>
    <name type="common">Black gram</name>
    <name type="synonym">Phaseolus mungo</name>
    <dbReference type="NCBI Taxonomy" id="3915"/>
    <lineage>
        <taxon>Eukaryota</taxon>
        <taxon>Viridiplantae</taxon>
        <taxon>Streptophyta</taxon>
        <taxon>Embryophyta</taxon>
        <taxon>Tracheophyta</taxon>
        <taxon>Spermatophyta</taxon>
        <taxon>Magnoliopsida</taxon>
        <taxon>eudicotyledons</taxon>
        <taxon>Gunneridae</taxon>
        <taxon>Pentapetalae</taxon>
        <taxon>rosids</taxon>
        <taxon>fabids</taxon>
        <taxon>Fabales</taxon>
        <taxon>Fabaceae</taxon>
        <taxon>Papilionoideae</taxon>
        <taxon>50 kb inversion clade</taxon>
        <taxon>NPAAA clade</taxon>
        <taxon>indigoferoid/millettioid clade</taxon>
        <taxon>Phaseoleae</taxon>
        <taxon>Vigna</taxon>
    </lineage>
</organism>
<dbReference type="EMBL" id="CP144699">
    <property type="protein sequence ID" value="WVZ20442.1"/>
    <property type="molecule type" value="Genomic_DNA"/>
</dbReference>
<reference evidence="1 2" key="1">
    <citation type="journal article" date="2023" name="Life. Sci Alliance">
        <title>Evolutionary insights into 3D genome organization and epigenetic landscape of Vigna mungo.</title>
        <authorList>
            <person name="Junaid A."/>
            <person name="Singh B."/>
            <person name="Bhatia S."/>
        </authorList>
    </citation>
    <scope>NUCLEOTIDE SEQUENCE [LARGE SCALE GENOMIC DNA]</scope>
    <source>
        <strain evidence="1">Urdbean</strain>
    </source>
</reference>
<keyword evidence="2" id="KW-1185">Reference proteome</keyword>
<gene>
    <name evidence="1" type="ORF">V8G54_007764</name>
</gene>
<dbReference type="Proteomes" id="UP001374535">
    <property type="component" value="Chromosome 2"/>
</dbReference>
<protein>
    <submittedName>
        <fullName evidence="1">Uncharacterized protein</fullName>
    </submittedName>
</protein>
<name>A0AAQ3P4C4_VIGMU</name>
<accession>A0AAQ3P4C4</accession>
<sequence>MEDHQSSWNLVTITNSRSLRSVFPLFHLPWPSSRSSAITDDSLSTVIAKPNGYGGEFVAEEVGDMFLAAKDLRWGLKEVEQGSFLGRKRTLCGVEIWKRALRVAGLPFPTVSVWHNPVEGSSSGGSGDERDIGALAVVAHMWQRSNLVIPLSRDLLLWWCLRRNDFPMMM</sequence>